<keyword evidence="2" id="KW-1185">Reference proteome</keyword>
<evidence type="ECO:0000313" key="2">
    <source>
        <dbReference type="Proteomes" id="UP001519363"/>
    </source>
</evidence>
<accession>A0ABS5AC03</accession>
<reference evidence="1 2" key="1">
    <citation type="submission" date="2021-03" db="EMBL/GenBank/DDBJ databases">
        <title>Sequencing the genomes of 1000 actinobacteria strains.</title>
        <authorList>
            <person name="Klenk H.-P."/>
        </authorList>
    </citation>
    <scope>NUCLEOTIDE SEQUENCE [LARGE SCALE GENOMIC DNA]</scope>
    <source>
        <strain evidence="1 2">DSM 44580</strain>
    </source>
</reference>
<comment type="caution">
    <text evidence="1">The sequence shown here is derived from an EMBL/GenBank/DDBJ whole genome shotgun (WGS) entry which is preliminary data.</text>
</comment>
<sequence length="322" mass="36174">MPKIFPWRRPTTLPEPRVGLTYGSPELEAVRCAARTGDRAGLGALLAAAQDSDDRSDAVLVAATTVVEQHGTTVPRWLLEWVTSTPGDALAWTVRGAVEVLRAWELRGYHRTRGDGLGFGQVLASAEVMCTRAAELDPRDPTPWVWLVHMARGQGIGALNTARRWAEVVRRAPQHLRGHEQMLTSLSPKWGTSVQVMSDFVQDAVSVAPAGSALHLLVPRGYVEQWVDLSPAQQRRFLNRVDVWDHAQQAIDRWLHPHGTDPRARISGHNLVAFWYSLWGTHHLARPHFEATRGHVDRYPWSYLRADFLRAFTKHRDRSGLV</sequence>
<dbReference type="EMBL" id="JAGIOO010000001">
    <property type="protein sequence ID" value="MBP2474112.1"/>
    <property type="molecule type" value="Genomic_DNA"/>
</dbReference>
<organism evidence="1 2">
    <name type="scientific">Crossiella equi</name>
    <dbReference type="NCBI Taxonomy" id="130796"/>
    <lineage>
        <taxon>Bacteria</taxon>
        <taxon>Bacillati</taxon>
        <taxon>Actinomycetota</taxon>
        <taxon>Actinomycetes</taxon>
        <taxon>Pseudonocardiales</taxon>
        <taxon>Pseudonocardiaceae</taxon>
        <taxon>Crossiella</taxon>
    </lineage>
</organism>
<name>A0ABS5AC03_9PSEU</name>
<evidence type="ECO:0000313" key="1">
    <source>
        <dbReference type="EMBL" id="MBP2474112.1"/>
    </source>
</evidence>
<evidence type="ECO:0008006" key="3">
    <source>
        <dbReference type="Google" id="ProtNLM"/>
    </source>
</evidence>
<dbReference type="RefSeq" id="WP_086789232.1">
    <property type="nucleotide sequence ID" value="NZ_JAGIOO010000001.1"/>
</dbReference>
<dbReference type="Proteomes" id="UP001519363">
    <property type="component" value="Unassembled WGS sequence"/>
</dbReference>
<gene>
    <name evidence="1" type="ORF">JOF53_002984</name>
</gene>
<protein>
    <recommendedName>
        <fullName evidence="3">DUF4034 domain-containing protein</fullName>
    </recommendedName>
</protein>
<proteinExistence type="predicted"/>